<dbReference type="STRING" id="2880.D7G469"/>
<dbReference type="GO" id="GO:0030688">
    <property type="term" value="C:preribosome, small subunit precursor"/>
    <property type="evidence" value="ECO:0007669"/>
    <property type="project" value="TreeGrafter"/>
</dbReference>
<dbReference type="GO" id="GO:0000462">
    <property type="term" value="P:maturation of SSU-rRNA from tricistronic rRNA transcript (SSU-rRNA, 5.8S rRNA, LSU-rRNA)"/>
    <property type="evidence" value="ECO:0007669"/>
    <property type="project" value="TreeGrafter"/>
</dbReference>
<gene>
    <name evidence="7" type="ORF">Esi_0055_0027</name>
</gene>
<dbReference type="SMART" id="SM00785">
    <property type="entry name" value="AARP2CN"/>
    <property type="match status" value="1"/>
</dbReference>
<feature type="region of interest" description="Disordered" evidence="5">
    <location>
        <begin position="1"/>
        <end position="71"/>
    </location>
</feature>
<sequence>MPVGHRPGSLRQENKKHKGNAGHQSKRASKSALGAGRVANERGGPKAGVKRAAEARKQNRANHTVQMRKKKREEIWLQKRLGSEAGPPKLCVWVSLSTIATPDTIQQGVLDQCARTSGDPSTGVGVVSAAFHQFKQRVTFLTPGRDLAAVLEFAKVADLLLVVLPVQQGADSAIDEEGEMMITALKAAGLPAVVGVVQGLDVLKGKKQSDMKKWAQRFFETEFAGQAKAVDASNSSLLARTLSTTAPRRIHWRAIRSYLLADSTEVVPESGSRGDKFGTLHVRGYIRGRPLDVNQVVHVGDAGHFGLRQINSAAEPFPVKPKDRGGGALKGESAAPSAGVEVLARADPERDDLSVEATVDNLAGEQTWPTEQELAQAGGEEEMDGMVDQEVKGNDEEKSGGKVLPQGWSGYQAEWLEGAGSVDGENEEGSDEGEAWAFDEKDDDDESVDPMDATLDAARRQVAENEDTRFPDEVDTPADRSARERFARFRALKSFRTSPWDPKESLPKDYARIFQFEDFPAMQKDVLRAGEAMERQQNQNLLEVKEGSERGSRRSSFASSVVGTCGAGMDVDSAADQDLTDPSGVLAADQDRVSYVQSGQYVEVVIDSVPLDVLEKRKELLGGRDWPLVLFSLLRHEHRLSALHFNINRDARFVEPIPSKEPLIFQCGFRRWEARPVFSQINLNCDKHKYERFLRQDRFSAASVYGPTTFQPSPVLVFKEVAATGSNAKRTVLVATGTLLGVDPDRIVLKKIVLTGYPIRVRKRKAVVKHMFHRPGDVKWFKPAELVTKYGLTGHIKEPVGTHGLMKVIFNKAVKQNDTVCLNLYKRVYPKMVAGEVVVR</sequence>
<dbReference type="GO" id="GO:0005525">
    <property type="term" value="F:GTP binding"/>
    <property type="evidence" value="ECO:0007669"/>
    <property type="project" value="TreeGrafter"/>
</dbReference>
<dbReference type="EMBL" id="FN649740">
    <property type="protein sequence ID" value="CBJ27084.1"/>
    <property type="molecule type" value="Genomic_DNA"/>
</dbReference>
<dbReference type="GO" id="GO:0005730">
    <property type="term" value="C:nucleolus"/>
    <property type="evidence" value="ECO:0007669"/>
    <property type="project" value="UniProtKB-SubCell"/>
</dbReference>
<evidence type="ECO:0000256" key="1">
    <source>
        <dbReference type="ARBA" id="ARBA00004604"/>
    </source>
</evidence>
<evidence type="ECO:0000256" key="4">
    <source>
        <dbReference type="ARBA" id="ARBA00038288"/>
    </source>
</evidence>
<keyword evidence="3" id="KW-0539">Nucleus</keyword>
<dbReference type="PANTHER" id="PTHR12858:SF1">
    <property type="entry name" value="PRE-RRNA-PROCESSING PROTEIN TSR1 HOMOLOG"/>
    <property type="match status" value="1"/>
</dbReference>
<organism evidence="7 8">
    <name type="scientific">Ectocarpus siliculosus</name>
    <name type="common">Brown alga</name>
    <name type="synonym">Conferva siliculosa</name>
    <dbReference type="NCBI Taxonomy" id="2880"/>
    <lineage>
        <taxon>Eukaryota</taxon>
        <taxon>Sar</taxon>
        <taxon>Stramenopiles</taxon>
        <taxon>Ochrophyta</taxon>
        <taxon>PX clade</taxon>
        <taxon>Phaeophyceae</taxon>
        <taxon>Ectocarpales</taxon>
        <taxon>Ectocarpaceae</taxon>
        <taxon>Ectocarpus</taxon>
    </lineage>
</organism>
<dbReference type="OMA" id="MNLPRFK"/>
<dbReference type="EMBL" id="FN648763">
    <property type="protein sequence ID" value="CBJ27084.1"/>
    <property type="molecule type" value="Genomic_DNA"/>
</dbReference>
<dbReference type="Pfam" id="PF22298">
    <property type="entry name" value="Tsr1_G-like"/>
    <property type="match status" value="1"/>
</dbReference>
<dbReference type="GO" id="GO:0003924">
    <property type="term" value="F:GTPase activity"/>
    <property type="evidence" value="ECO:0007669"/>
    <property type="project" value="TreeGrafter"/>
</dbReference>
<keyword evidence="2" id="KW-0690">Ribosome biogenesis</keyword>
<dbReference type="InterPro" id="IPR007034">
    <property type="entry name" value="BMS1_TSR1_C"/>
</dbReference>
<evidence type="ECO:0000256" key="5">
    <source>
        <dbReference type="SAM" id="MobiDB-lite"/>
    </source>
</evidence>
<evidence type="ECO:0000313" key="7">
    <source>
        <dbReference type="EMBL" id="CBJ27084.1"/>
    </source>
</evidence>
<dbReference type="eggNOG" id="KOG1980">
    <property type="taxonomic scope" value="Eukaryota"/>
</dbReference>
<proteinExistence type="inferred from homology"/>
<dbReference type="OrthoDB" id="119302at2759"/>
<dbReference type="GO" id="GO:0034511">
    <property type="term" value="F:U3 snoRNA binding"/>
    <property type="evidence" value="ECO:0007669"/>
    <property type="project" value="TreeGrafter"/>
</dbReference>
<comment type="similarity">
    <text evidence="4">Belongs to the TRAFAC class translation factor GTPase superfamily. Bms1-like GTPase family. TSR1 subfamily.</text>
</comment>
<dbReference type="GO" id="GO:0000479">
    <property type="term" value="P:endonucleolytic cleavage of tricistronic rRNA transcript (SSU-rRNA, 5.8S rRNA, LSU-rRNA)"/>
    <property type="evidence" value="ECO:0007669"/>
    <property type="project" value="TreeGrafter"/>
</dbReference>
<dbReference type="FunCoup" id="D7G469">
    <property type="interactions" value="142"/>
</dbReference>
<dbReference type="Pfam" id="PF04950">
    <property type="entry name" value="RIBIOP_C"/>
    <property type="match status" value="1"/>
</dbReference>
<dbReference type="InParanoid" id="D7G469"/>
<dbReference type="InterPro" id="IPR039761">
    <property type="entry name" value="Bms1/Tsr1"/>
</dbReference>
<evidence type="ECO:0000256" key="2">
    <source>
        <dbReference type="ARBA" id="ARBA00022517"/>
    </source>
</evidence>
<dbReference type="Proteomes" id="UP000002630">
    <property type="component" value="Linkage Group LG15"/>
</dbReference>
<dbReference type="InterPro" id="IPR012948">
    <property type="entry name" value="AARP2CN"/>
</dbReference>
<name>D7G469_ECTSI</name>
<dbReference type="PANTHER" id="PTHR12858">
    <property type="entry name" value="RIBOSOME BIOGENESIS PROTEIN"/>
    <property type="match status" value="1"/>
</dbReference>
<dbReference type="InterPro" id="IPR030387">
    <property type="entry name" value="G_Bms1/Tsr1_dom"/>
</dbReference>
<dbReference type="SMART" id="SM01362">
    <property type="entry name" value="DUF663"/>
    <property type="match status" value="1"/>
</dbReference>
<protein>
    <recommendedName>
        <fullName evidence="6">Bms1-type G domain-containing protein</fullName>
    </recommendedName>
</protein>
<keyword evidence="8" id="KW-1185">Reference proteome</keyword>
<comment type="subcellular location">
    <subcellularLocation>
        <location evidence="1">Nucleus</location>
        <location evidence="1">Nucleolus</location>
    </subcellularLocation>
</comment>
<evidence type="ECO:0000313" key="8">
    <source>
        <dbReference type="Proteomes" id="UP000002630"/>
    </source>
</evidence>
<evidence type="ECO:0000259" key="6">
    <source>
        <dbReference type="PROSITE" id="PS51714"/>
    </source>
</evidence>
<dbReference type="Pfam" id="PF08142">
    <property type="entry name" value="AARP2CN"/>
    <property type="match status" value="1"/>
</dbReference>
<evidence type="ECO:0000256" key="3">
    <source>
        <dbReference type="ARBA" id="ARBA00023242"/>
    </source>
</evidence>
<dbReference type="AlphaFoldDB" id="D7G469"/>
<accession>D7G469</accession>
<reference evidence="7 8" key="1">
    <citation type="journal article" date="2010" name="Nature">
        <title>The Ectocarpus genome and the independent evolution of multicellularity in brown algae.</title>
        <authorList>
            <person name="Cock J.M."/>
            <person name="Sterck L."/>
            <person name="Rouze P."/>
            <person name="Scornet D."/>
            <person name="Allen A.E."/>
            <person name="Amoutzias G."/>
            <person name="Anthouard V."/>
            <person name="Artiguenave F."/>
            <person name="Aury J.M."/>
            <person name="Badger J.H."/>
            <person name="Beszteri B."/>
            <person name="Billiau K."/>
            <person name="Bonnet E."/>
            <person name="Bothwell J.H."/>
            <person name="Bowler C."/>
            <person name="Boyen C."/>
            <person name="Brownlee C."/>
            <person name="Carrano C.J."/>
            <person name="Charrier B."/>
            <person name="Cho G.Y."/>
            <person name="Coelho S.M."/>
            <person name="Collen J."/>
            <person name="Corre E."/>
            <person name="Da Silva C."/>
            <person name="Delage L."/>
            <person name="Delaroque N."/>
            <person name="Dittami S.M."/>
            <person name="Doulbeau S."/>
            <person name="Elias M."/>
            <person name="Farnham G."/>
            <person name="Gachon C.M."/>
            <person name="Gschloessl B."/>
            <person name="Heesch S."/>
            <person name="Jabbari K."/>
            <person name="Jubin C."/>
            <person name="Kawai H."/>
            <person name="Kimura K."/>
            <person name="Kloareg B."/>
            <person name="Kupper F.C."/>
            <person name="Lang D."/>
            <person name="Le Bail A."/>
            <person name="Leblanc C."/>
            <person name="Lerouge P."/>
            <person name="Lohr M."/>
            <person name="Lopez P.J."/>
            <person name="Martens C."/>
            <person name="Maumus F."/>
            <person name="Michel G."/>
            <person name="Miranda-Saavedra D."/>
            <person name="Morales J."/>
            <person name="Moreau H."/>
            <person name="Motomura T."/>
            <person name="Nagasato C."/>
            <person name="Napoli C.A."/>
            <person name="Nelson D.R."/>
            <person name="Nyvall-Collen P."/>
            <person name="Peters A.F."/>
            <person name="Pommier C."/>
            <person name="Potin P."/>
            <person name="Poulain J."/>
            <person name="Quesneville H."/>
            <person name="Read B."/>
            <person name="Rensing S.A."/>
            <person name="Ritter A."/>
            <person name="Rousvoal S."/>
            <person name="Samanta M."/>
            <person name="Samson G."/>
            <person name="Schroeder D.C."/>
            <person name="Segurens B."/>
            <person name="Strittmatter M."/>
            <person name="Tonon T."/>
            <person name="Tregear J.W."/>
            <person name="Valentin K."/>
            <person name="von Dassow P."/>
            <person name="Yamagishi T."/>
            <person name="Van de Peer Y."/>
            <person name="Wincker P."/>
        </authorList>
    </citation>
    <scope>NUCLEOTIDE SEQUENCE [LARGE SCALE GENOMIC DNA]</scope>
    <source>
        <strain evidence="8">Ec32 / CCAP1310/4</strain>
    </source>
</reference>
<dbReference type="PROSITE" id="PS51714">
    <property type="entry name" value="G_BMS1"/>
    <property type="match status" value="1"/>
</dbReference>
<feature type="compositionally biased region" description="Basic residues" evidence="5">
    <location>
        <begin position="14"/>
        <end position="29"/>
    </location>
</feature>
<feature type="domain" description="Bms1-type G" evidence="6">
    <location>
        <begin position="87"/>
        <end position="248"/>
    </location>
</feature>